<organism evidence="4">
    <name type="scientific">Rosellinia necatrix</name>
    <name type="common">White root-rot fungus</name>
    <dbReference type="NCBI Taxonomy" id="77044"/>
    <lineage>
        <taxon>Eukaryota</taxon>
        <taxon>Fungi</taxon>
        <taxon>Dikarya</taxon>
        <taxon>Ascomycota</taxon>
        <taxon>Pezizomycotina</taxon>
        <taxon>Sordariomycetes</taxon>
        <taxon>Xylariomycetidae</taxon>
        <taxon>Xylariales</taxon>
        <taxon>Xylariaceae</taxon>
        <taxon>Rosellinia</taxon>
    </lineage>
</organism>
<evidence type="ECO:0000313" key="4">
    <source>
        <dbReference type="EMBL" id="GAP86469.1"/>
    </source>
</evidence>
<accession>A0A1W2TEL4</accession>
<gene>
    <name evidence="4" type="ORF">SAMD00023353_1901120</name>
</gene>
<feature type="domain" description="Fe2OG dioxygenase" evidence="3">
    <location>
        <begin position="168"/>
        <end position="299"/>
    </location>
</feature>
<sequence>MTLKVVDFSKYTAGNDAERAAVAEELLAGFVKDGAVKLTNYGPRQTLAADCLQAARDFFSIPWEEKLAIANAAGPNPQRGFSVVGVEQTSTLWKENLNGHKSWEALRDAREHFDAGPPGDEEFVNRWPEDARHSGFRSQMESLYAELQQISERILSAIEMGLGLPPHQLTSCLKPVSSEIRLNHYPSISLEKLAEGSIKRTWPHTDLGMISLIFQDQIGGLEIEDRSASGPHGHSFVPVAPVNENGPHQVVVVVSNTLQSLTNDVITAGRHQVSVPPTMKNQARGECPERYSAVFFLKAGRATSVAPLSQFVTDARPAAYKNVSALELQQNGTRKLYGISETGSQTIQA</sequence>
<dbReference type="InterPro" id="IPR027443">
    <property type="entry name" value="IPNS-like_sf"/>
</dbReference>
<keyword evidence="2" id="KW-0479">Metal-binding</keyword>
<dbReference type="GO" id="GO:0016491">
    <property type="term" value="F:oxidoreductase activity"/>
    <property type="evidence" value="ECO:0007669"/>
    <property type="project" value="UniProtKB-KW"/>
</dbReference>
<evidence type="ECO:0000313" key="5">
    <source>
        <dbReference type="Proteomes" id="UP000054516"/>
    </source>
</evidence>
<reference evidence="4" key="1">
    <citation type="submission" date="2016-03" db="EMBL/GenBank/DDBJ databases">
        <title>Draft genome sequence of Rosellinia necatrix.</title>
        <authorList>
            <person name="Kanematsu S."/>
        </authorList>
    </citation>
    <scope>NUCLEOTIDE SEQUENCE [LARGE SCALE GENOMIC DNA]</scope>
    <source>
        <strain evidence="4">W97</strain>
    </source>
</reference>
<dbReference type="GO" id="GO:0046872">
    <property type="term" value="F:metal ion binding"/>
    <property type="evidence" value="ECO:0007669"/>
    <property type="project" value="UniProtKB-KW"/>
</dbReference>
<dbReference type="GO" id="GO:0044283">
    <property type="term" value="P:small molecule biosynthetic process"/>
    <property type="evidence" value="ECO:0007669"/>
    <property type="project" value="UniProtKB-ARBA"/>
</dbReference>
<dbReference type="Gene3D" id="2.60.120.330">
    <property type="entry name" value="B-lactam Antibiotic, Isopenicillin N Synthase, Chain"/>
    <property type="match status" value="1"/>
</dbReference>
<dbReference type="PROSITE" id="PS51471">
    <property type="entry name" value="FE2OG_OXY"/>
    <property type="match status" value="1"/>
</dbReference>
<dbReference type="SUPFAM" id="SSF51197">
    <property type="entry name" value="Clavaminate synthase-like"/>
    <property type="match status" value="1"/>
</dbReference>
<dbReference type="Proteomes" id="UP000054516">
    <property type="component" value="Unassembled WGS sequence"/>
</dbReference>
<comment type="similarity">
    <text evidence="1 2">Belongs to the iron/ascorbate-dependent oxidoreductase family.</text>
</comment>
<dbReference type="OMA" id="RIGMEQT"/>
<evidence type="ECO:0000256" key="1">
    <source>
        <dbReference type="ARBA" id="ARBA00008056"/>
    </source>
</evidence>
<dbReference type="InterPro" id="IPR005123">
    <property type="entry name" value="Oxoglu/Fe-dep_dioxygenase_dom"/>
</dbReference>
<dbReference type="OrthoDB" id="288590at2759"/>
<keyword evidence="2" id="KW-0560">Oxidoreductase</keyword>
<dbReference type="InterPro" id="IPR026992">
    <property type="entry name" value="DIOX_N"/>
</dbReference>
<dbReference type="InterPro" id="IPR044861">
    <property type="entry name" value="IPNS-like_FE2OG_OXY"/>
</dbReference>
<evidence type="ECO:0000259" key="3">
    <source>
        <dbReference type="PROSITE" id="PS51471"/>
    </source>
</evidence>
<dbReference type="Pfam" id="PF14226">
    <property type="entry name" value="DIOX_N"/>
    <property type="match status" value="1"/>
</dbReference>
<dbReference type="InterPro" id="IPR050231">
    <property type="entry name" value="Iron_ascorbate_oxido_reductase"/>
</dbReference>
<dbReference type="EMBL" id="DF977464">
    <property type="protein sequence ID" value="GAP86469.1"/>
    <property type="molecule type" value="Genomic_DNA"/>
</dbReference>
<dbReference type="Pfam" id="PF03171">
    <property type="entry name" value="2OG-FeII_Oxy"/>
    <property type="match status" value="1"/>
</dbReference>
<proteinExistence type="inferred from homology"/>
<keyword evidence="2" id="KW-0408">Iron</keyword>
<protein>
    <submittedName>
        <fullName evidence="4">Putative gibberellin 2-oxidase</fullName>
    </submittedName>
</protein>
<dbReference type="AlphaFoldDB" id="A0A1W2TEL4"/>
<keyword evidence="5" id="KW-1185">Reference proteome</keyword>
<dbReference type="STRING" id="77044.A0A1W2TEL4"/>
<name>A0A1W2TEL4_ROSNE</name>
<evidence type="ECO:0000256" key="2">
    <source>
        <dbReference type="RuleBase" id="RU003682"/>
    </source>
</evidence>
<dbReference type="PANTHER" id="PTHR47990">
    <property type="entry name" value="2-OXOGLUTARATE (2OG) AND FE(II)-DEPENDENT OXYGENASE SUPERFAMILY PROTEIN-RELATED"/>
    <property type="match status" value="1"/>
</dbReference>